<dbReference type="STRING" id="1245469.S58_14600"/>
<dbReference type="eggNOG" id="COG2124">
    <property type="taxonomic scope" value="Bacteria"/>
</dbReference>
<accession>M4Z2K7</accession>
<proteinExistence type="predicted"/>
<evidence type="ECO:0000313" key="1">
    <source>
        <dbReference type="EMBL" id="BAM87468.1"/>
    </source>
</evidence>
<evidence type="ECO:0000313" key="2">
    <source>
        <dbReference type="Proteomes" id="UP000011841"/>
    </source>
</evidence>
<protein>
    <submittedName>
        <fullName evidence="1">Cytochrome P450</fullName>
    </submittedName>
</protein>
<reference evidence="1 2" key="1">
    <citation type="journal article" date="2013" name="Appl. Environ. Microbiol.">
        <title>Genome analysis suggests that the soil oligotrophic bacterium Agromonas oligotrophica (Bradyrhizobium oligotrophicum) is a nitrogen-fixing symbiont of Aeschynomene indica.</title>
        <authorList>
            <person name="Okubo T."/>
            <person name="Fukushima S."/>
            <person name="Itakura M."/>
            <person name="Oshima K."/>
            <person name="Longtonglang A."/>
            <person name="Teaumroong N."/>
            <person name="Mitsui H."/>
            <person name="Hattori M."/>
            <person name="Hattori R."/>
            <person name="Hattori T."/>
            <person name="Minamisawa K."/>
        </authorList>
    </citation>
    <scope>NUCLEOTIDE SEQUENCE [LARGE SCALE GENOMIC DNA]</scope>
    <source>
        <strain evidence="1 2">S58</strain>
    </source>
</reference>
<keyword evidence="2" id="KW-1185">Reference proteome</keyword>
<dbReference type="EMBL" id="AP012603">
    <property type="protein sequence ID" value="BAM87468.1"/>
    <property type="molecule type" value="Genomic_DNA"/>
</dbReference>
<organism evidence="1 2">
    <name type="scientific">Bradyrhizobium oligotrophicum S58</name>
    <dbReference type="NCBI Taxonomy" id="1245469"/>
    <lineage>
        <taxon>Bacteria</taxon>
        <taxon>Pseudomonadati</taxon>
        <taxon>Pseudomonadota</taxon>
        <taxon>Alphaproteobacteria</taxon>
        <taxon>Hyphomicrobiales</taxon>
        <taxon>Nitrobacteraceae</taxon>
        <taxon>Bradyrhizobium</taxon>
    </lineage>
</organism>
<dbReference type="Proteomes" id="UP000011841">
    <property type="component" value="Chromosome"/>
</dbReference>
<dbReference type="KEGG" id="aol:S58_14600"/>
<dbReference type="AlphaFoldDB" id="M4Z2K7"/>
<gene>
    <name evidence="1" type="ORF">S58_14600</name>
</gene>
<name>M4Z2K7_9BRAD</name>
<dbReference type="HOGENOM" id="CLU_3285935_0_0_5"/>
<dbReference type="PATRIC" id="fig|1245469.3.peg.1492"/>
<sequence length="40" mass="4666">MLLLPMLFERFPNMTLPDPASVRWHGFGFRGPLNLPVRLQ</sequence>